<dbReference type="AlphaFoldDB" id="K6V4X9"/>
<dbReference type="OrthoDB" id="2607492at2"/>
<protein>
    <submittedName>
        <fullName evidence="2">Uncharacterized protein</fullName>
    </submittedName>
</protein>
<evidence type="ECO:0000313" key="3">
    <source>
        <dbReference type="Proteomes" id="UP000008363"/>
    </source>
</evidence>
<dbReference type="RefSeq" id="WP_006334560.1">
    <property type="nucleotide sequence ID" value="NZ_BAHC01000125.1"/>
</dbReference>
<gene>
    <name evidence="2" type="ORF">GORHZ_125_01270</name>
</gene>
<sequence>MDRVPESISVSSRQRPHSGAGHRRTAAVIAALLVVGAAQLTTFTAPANAAPAATVMVKTQRMSAPTLKSRQEGWYQKGQRLTLKCHKRGQAVRGYFSSNIPNGGWDNLWYQTSDNGYIADVDIETHTLNALGPECGRTTPAPAPAPGNSSKANAAVLRANSAVGTDMFGDIGCGKFVAWAYGRNALGFNTAKEFRDSLFSQNKIHMDRNFPRGALVFSQSSWDRGMGHVDIARGDGTFVSGGVSKTYHGLAGGGHNVQVLSRWNPAQGATYLGWAYAPW</sequence>
<evidence type="ECO:0000313" key="2">
    <source>
        <dbReference type="EMBL" id="GAB91243.1"/>
    </source>
</evidence>
<evidence type="ECO:0000256" key="1">
    <source>
        <dbReference type="SAM" id="MobiDB-lite"/>
    </source>
</evidence>
<accession>K6V4X9</accession>
<comment type="caution">
    <text evidence="2">The sequence shown here is derived from an EMBL/GenBank/DDBJ whole genome shotgun (WGS) entry which is preliminary data.</text>
</comment>
<keyword evidence="3" id="KW-1185">Reference proteome</keyword>
<organism evidence="2 3">
    <name type="scientific">Gordonia rhizosphera NBRC 16068</name>
    <dbReference type="NCBI Taxonomy" id="1108045"/>
    <lineage>
        <taxon>Bacteria</taxon>
        <taxon>Bacillati</taxon>
        <taxon>Actinomycetota</taxon>
        <taxon>Actinomycetes</taxon>
        <taxon>Mycobacteriales</taxon>
        <taxon>Gordoniaceae</taxon>
        <taxon>Gordonia</taxon>
    </lineage>
</organism>
<proteinExistence type="predicted"/>
<name>K6V4X9_9ACTN</name>
<feature type="region of interest" description="Disordered" evidence="1">
    <location>
        <begin position="1"/>
        <end position="22"/>
    </location>
</feature>
<dbReference type="eggNOG" id="COG4991">
    <property type="taxonomic scope" value="Bacteria"/>
</dbReference>
<reference evidence="2 3" key="1">
    <citation type="submission" date="2012-08" db="EMBL/GenBank/DDBJ databases">
        <title>Whole genome shotgun sequence of Gordonia rhizosphera NBRC 16068.</title>
        <authorList>
            <person name="Takarada H."/>
            <person name="Isaki S."/>
            <person name="Hosoyama A."/>
            <person name="Tsuchikane K."/>
            <person name="Katsumata H."/>
            <person name="Baba S."/>
            <person name="Ohji S."/>
            <person name="Yamazaki S."/>
            <person name="Fujita N."/>
        </authorList>
    </citation>
    <scope>NUCLEOTIDE SEQUENCE [LARGE SCALE GENOMIC DNA]</scope>
    <source>
        <strain evidence="2 3">NBRC 16068</strain>
    </source>
</reference>
<dbReference type="EMBL" id="BAHC01000125">
    <property type="protein sequence ID" value="GAB91243.1"/>
    <property type="molecule type" value="Genomic_DNA"/>
</dbReference>
<dbReference type="Proteomes" id="UP000008363">
    <property type="component" value="Unassembled WGS sequence"/>
</dbReference>
<dbReference type="STRING" id="1108045.GORHZ_125_01270"/>